<dbReference type="InterPro" id="IPR029465">
    <property type="entry name" value="ATPgrasp_TupA"/>
</dbReference>
<dbReference type="SUPFAM" id="SSF56059">
    <property type="entry name" value="Glutathione synthetase ATP-binding domain-like"/>
    <property type="match status" value="1"/>
</dbReference>
<protein>
    <submittedName>
        <fullName evidence="1">Glycosyl transferase</fullName>
    </submittedName>
</protein>
<dbReference type="Proteomes" id="UP000515860">
    <property type="component" value="Chromosome"/>
</dbReference>
<gene>
    <name evidence="1" type="ORF">H9Q79_00300</name>
</gene>
<dbReference type="Pfam" id="PF14305">
    <property type="entry name" value="ATPgrasp_TupA"/>
    <property type="match status" value="1"/>
</dbReference>
<dbReference type="GO" id="GO:0016740">
    <property type="term" value="F:transferase activity"/>
    <property type="evidence" value="ECO:0007669"/>
    <property type="project" value="UniProtKB-KW"/>
</dbReference>
<dbReference type="AlphaFoldDB" id="A0A7G9GDB4"/>
<accession>A0A7G9GDB4</accession>
<sequence>MSFLKRMRSFAFTKFFYYRFKNTPVEKWGHIIDQQFFLLKREKMNWKNPETFDQKIQWLKLNDDSELRTRLTDKYEVRKWVKNIIGEEYLVKLLGRWNKPEDIDFDSLPNKFVLKTNHGCGCNYIVTDKTKVDRSDIHKKFNKWLSINYAYFCGELQYKDIKPCIIAEEYIADIDGEIPDYKVWCFNGKAEYIMYLSERSKGLKMAFYNREWEKQDFVYSYIKNEAVIPRPKQLEKLIALAEALSAGFCHVRVDFYILKSGQIKFGEMTFSSAGGKSKWNPREADLKLGTFLKLPNS</sequence>
<dbReference type="KEGG" id="whj:H9Q79_00300"/>
<dbReference type="RefSeq" id="WP_249328941.1">
    <property type="nucleotide sequence ID" value="NZ_CP060635.1"/>
</dbReference>
<reference evidence="1 2" key="1">
    <citation type="submission" date="2020-08" db="EMBL/GenBank/DDBJ databases">
        <authorList>
            <person name="Liu C."/>
            <person name="Sun Q."/>
        </authorList>
    </citation>
    <scope>NUCLEOTIDE SEQUENCE [LARGE SCALE GENOMIC DNA]</scope>
    <source>
        <strain evidence="1 2">NSJ-29</strain>
    </source>
</reference>
<name>A0A7G9GDB4_9FIRM</name>
<evidence type="ECO:0000313" key="1">
    <source>
        <dbReference type="EMBL" id="QNM08796.1"/>
    </source>
</evidence>
<dbReference type="EMBL" id="CP060635">
    <property type="protein sequence ID" value="QNM08796.1"/>
    <property type="molecule type" value="Genomic_DNA"/>
</dbReference>
<keyword evidence="1" id="KW-0808">Transferase</keyword>
<evidence type="ECO:0000313" key="2">
    <source>
        <dbReference type="Proteomes" id="UP000515860"/>
    </source>
</evidence>
<proteinExistence type="predicted"/>
<keyword evidence="2" id="KW-1185">Reference proteome</keyword>
<organism evidence="1 2">
    <name type="scientific">Wansuia hejianensis</name>
    <dbReference type="NCBI Taxonomy" id="2763667"/>
    <lineage>
        <taxon>Bacteria</taxon>
        <taxon>Bacillati</taxon>
        <taxon>Bacillota</taxon>
        <taxon>Clostridia</taxon>
        <taxon>Lachnospirales</taxon>
        <taxon>Lachnospiraceae</taxon>
        <taxon>Wansuia</taxon>
    </lineage>
</organism>